<feature type="compositionally biased region" description="Polar residues" evidence="1">
    <location>
        <begin position="1"/>
        <end position="13"/>
    </location>
</feature>
<accession>A0A368QCR2</accession>
<feature type="region of interest" description="Disordered" evidence="1">
    <location>
        <begin position="1"/>
        <end position="105"/>
    </location>
</feature>
<feature type="compositionally biased region" description="Pro residues" evidence="1">
    <location>
        <begin position="19"/>
        <end position="41"/>
    </location>
</feature>
<gene>
    <name evidence="2" type="ORF">SETIT_3G081000v2</name>
</gene>
<organism evidence="2">
    <name type="scientific">Setaria italica</name>
    <name type="common">Foxtail millet</name>
    <name type="synonym">Panicum italicum</name>
    <dbReference type="NCBI Taxonomy" id="4555"/>
    <lineage>
        <taxon>Eukaryota</taxon>
        <taxon>Viridiplantae</taxon>
        <taxon>Streptophyta</taxon>
        <taxon>Embryophyta</taxon>
        <taxon>Tracheophyta</taxon>
        <taxon>Spermatophyta</taxon>
        <taxon>Magnoliopsida</taxon>
        <taxon>Liliopsida</taxon>
        <taxon>Poales</taxon>
        <taxon>Poaceae</taxon>
        <taxon>PACMAD clade</taxon>
        <taxon>Panicoideae</taxon>
        <taxon>Panicodae</taxon>
        <taxon>Paniceae</taxon>
        <taxon>Cenchrinae</taxon>
        <taxon>Setaria</taxon>
    </lineage>
</organism>
<reference evidence="2" key="2">
    <citation type="submission" date="2015-07" db="EMBL/GenBank/DDBJ databases">
        <authorList>
            <person name="Noorani M."/>
        </authorList>
    </citation>
    <scope>NUCLEOTIDE SEQUENCE</scope>
    <source>
        <strain evidence="2">Yugu1</strain>
    </source>
</reference>
<proteinExistence type="predicted"/>
<dbReference type="EMBL" id="CM003530">
    <property type="protein sequence ID" value="RCV15729.1"/>
    <property type="molecule type" value="Genomic_DNA"/>
</dbReference>
<feature type="compositionally biased region" description="Basic residues" evidence="1">
    <location>
        <begin position="59"/>
        <end position="71"/>
    </location>
</feature>
<protein>
    <submittedName>
        <fullName evidence="2">Uncharacterized protein</fullName>
    </submittedName>
</protein>
<evidence type="ECO:0000313" key="2">
    <source>
        <dbReference type="EMBL" id="RCV15729.1"/>
    </source>
</evidence>
<dbReference type="AlphaFoldDB" id="A0A368QCR2"/>
<name>A0A368QCR2_SETIT</name>
<sequence>MSSSKRWTSTSGTELPGRSPLPPPHSRQPPTARPWTPPPTSLAPGRSAATLHLGAPPRRERRRPRSRARRCSPHELRPPAPSIVVTEQHRRRRCRGRAPDEDGAFDPAAAAVPAEAAGAGLELEETETNHGKQNLDFIHSHSQGMRICRHAIRMSAAARRRSRNDVDLQDWTCGDICLGLYQPDNHGSPAQEKGWY</sequence>
<evidence type="ECO:0000256" key="1">
    <source>
        <dbReference type="SAM" id="MobiDB-lite"/>
    </source>
</evidence>
<reference evidence="2" key="1">
    <citation type="journal article" date="2012" name="Nat. Biotechnol.">
        <title>Reference genome sequence of the model plant Setaria.</title>
        <authorList>
            <person name="Bennetzen J.L."/>
            <person name="Schmutz J."/>
            <person name="Wang H."/>
            <person name="Percifield R."/>
            <person name="Hawkins J."/>
            <person name="Pontaroli A.C."/>
            <person name="Estep M."/>
            <person name="Feng L."/>
            <person name="Vaughn J.N."/>
            <person name="Grimwood J."/>
            <person name="Jenkins J."/>
            <person name="Barry K."/>
            <person name="Lindquist E."/>
            <person name="Hellsten U."/>
            <person name="Deshpande S."/>
            <person name="Wang X."/>
            <person name="Wu X."/>
            <person name="Mitros T."/>
            <person name="Triplett J."/>
            <person name="Yang X."/>
            <person name="Ye C.Y."/>
            <person name="Mauro-Herrera M."/>
            <person name="Wang L."/>
            <person name="Li P."/>
            <person name="Sharma M."/>
            <person name="Sharma R."/>
            <person name="Ronald P.C."/>
            <person name="Panaud O."/>
            <person name="Kellogg E.A."/>
            <person name="Brutnell T.P."/>
            <person name="Doust A.N."/>
            <person name="Tuskan G.A."/>
            <person name="Rokhsar D."/>
            <person name="Devos K.M."/>
        </authorList>
    </citation>
    <scope>NUCLEOTIDE SEQUENCE [LARGE SCALE GENOMIC DNA]</scope>
    <source>
        <strain evidence="2">Yugu1</strain>
    </source>
</reference>